<evidence type="ECO:0000256" key="4">
    <source>
        <dbReference type="ARBA" id="ARBA00022692"/>
    </source>
</evidence>
<keyword evidence="4 14" id="KW-0812">Transmembrane</keyword>
<dbReference type="InterPro" id="IPR001841">
    <property type="entry name" value="Znf_RING"/>
</dbReference>
<dbReference type="PROSITE" id="PS50089">
    <property type="entry name" value="ZF_RING_2"/>
    <property type="match status" value="1"/>
</dbReference>
<evidence type="ECO:0000256" key="12">
    <source>
        <dbReference type="PROSITE-ProRule" id="PRU00175"/>
    </source>
</evidence>
<comment type="similarity">
    <text evidence="11">Belongs to the RING-type zinc finger family. ATL subfamily.</text>
</comment>
<evidence type="ECO:0000256" key="11">
    <source>
        <dbReference type="ARBA" id="ARBA00024209"/>
    </source>
</evidence>
<dbReference type="Pfam" id="PF13639">
    <property type="entry name" value="zf-RING_2"/>
    <property type="match status" value="1"/>
</dbReference>
<organism evidence="16 17">
    <name type="scientific">Oldenlandia corymbosa var. corymbosa</name>
    <dbReference type="NCBI Taxonomy" id="529605"/>
    <lineage>
        <taxon>Eukaryota</taxon>
        <taxon>Viridiplantae</taxon>
        <taxon>Streptophyta</taxon>
        <taxon>Embryophyta</taxon>
        <taxon>Tracheophyta</taxon>
        <taxon>Spermatophyta</taxon>
        <taxon>Magnoliopsida</taxon>
        <taxon>eudicotyledons</taxon>
        <taxon>Gunneridae</taxon>
        <taxon>Pentapetalae</taxon>
        <taxon>asterids</taxon>
        <taxon>lamiids</taxon>
        <taxon>Gentianales</taxon>
        <taxon>Rubiaceae</taxon>
        <taxon>Rubioideae</taxon>
        <taxon>Spermacoceae</taxon>
        <taxon>Hedyotis-Oldenlandia complex</taxon>
        <taxon>Oldenlandia</taxon>
    </lineage>
</organism>
<evidence type="ECO:0000256" key="14">
    <source>
        <dbReference type="SAM" id="Phobius"/>
    </source>
</evidence>
<evidence type="ECO:0000256" key="3">
    <source>
        <dbReference type="ARBA" id="ARBA00022679"/>
    </source>
</evidence>
<dbReference type="Proteomes" id="UP001161247">
    <property type="component" value="Chromosome 6"/>
</dbReference>
<evidence type="ECO:0000256" key="9">
    <source>
        <dbReference type="ARBA" id="ARBA00022989"/>
    </source>
</evidence>
<sequence length="194" mass="20853">MAIVISVLLLFVGIGVLLIIHICIVGRALSRGLNGSNNNNRGLVAERGSHGSTSLSRNDLEKLPCFDFKAKEMNTNPFNSSSSEDCAVCLENFRAGEKCRLLPICRHSFHSDCVDIWLLRKPVCPICRATANVLLATIEDGNNLQGEVTAGNQSIDSVQMTSESEDSGMASIESAASQATDREPGNDQPLTTES</sequence>
<keyword evidence="5" id="KW-0479">Metal-binding</keyword>
<comment type="subcellular location">
    <subcellularLocation>
        <location evidence="1">Membrane</location>
        <topology evidence="1">Single-pass membrane protein</topology>
    </subcellularLocation>
</comment>
<keyword evidence="17" id="KW-1185">Reference proteome</keyword>
<dbReference type="InterPro" id="IPR013083">
    <property type="entry name" value="Znf_RING/FYVE/PHD"/>
</dbReference>
<protein>
    <submittedName>
        <fullName evidence="16">OLC1v1011200C1</fullName>
    </submittedName>
</protein>
<evidence type="ECO:0000313" key="16">
    <source>
        <dbReference type="EMBL" id="CAI9111065.1"/>
    </source>
</evidence>
<dbReference type="EMBL" id="OX459123">
    <property type="protein sequence ID" value="CAI9111065.1"/>
    <property type="molecule type" value="Genomic_DNA"/>
</dbReference>
<evidence type="ECO:0000256" key="2">
    <source>
        <dbReference type="ARBA" id="ARBA00004906"/>
    </source>
</evidence>
<keyword evidence="10 14" id="KW-0472">Membrane</keyword>
<evidence type="ECO:0000256" key="6">
    <source>
        <dbReference type="ARBA" id="ARBA00022771"/>
    </source>
</evidence>
<dbReference type="Gene3D" id="3.30.40.10">
    <property type="entry name" value="Zinc/RING finger domain, C3HC4 (zinc finger)"/>
    <property type="match status" value="1"/>
</dbReference>
<dbReference type="AlphaFoldDB" id="A0AAV1DT36"/>
<keyword evidence="7" id="KW-0833">Ubl conjugation pathway</keyword>
<proteinExistence type="inferred from homology"/>
<evidence type="ECO:0000256" key="13">
    <source>
        <dbReference type="SAM" id="MobiDB-lite"/>
    </source>
</evidence>
<dbReference type="PANTHER" id="PTHR45768:SF61">
    <property type="entry name" value="RING-H2 FINGER PROTEIN ATL18"/>
    <property type="match status" value="1"/>
</dbReference>
<evidence type="ECO:0000313" key="17">
    <source>
        <dbReference type="Proteomes" id="UP001161247"/>
    </source>
</evidence>
<dbReference type="GO" id="GO:0008270">
    <property type="term" value="F:zinc ion binding"/>
    <property type="evidence" value="ECO:0007669"/>
    <property type="project" value="UniProtKB-KW"/>
</dbReference>
<gene>
    <name evidence="16" type="ORF">OLC1_LOCUS18575</name>
</gene>
<dbReference type="SUPFAM" id="SSF57850">
    <property type="entry name" value="RING/U-box"/>
    <property type="match status" value="1"/>
</dbReference>
<keyword evidence="9 14" id="KW-1133">Transmembrane helix</keyword>
<keyword evidence="6 12" id="KW-0863">Zinc-finger</keyword>
<dbReference type="SMART" id="SM00184">
    <property type="entry name" value="RING"/>
    <property type="match status" value="1"/>
</dbReference>
<evidence type="ECO:0000256" key="5">
    <source>
        <dbReference type="ARBA" id="ARBA00022723"/>
    </source>
</evidence>
<evidence type="ECO:0000256" key="1">
    <source>
        <dbReference type="ARBA" id="ARBA00004167"/>
    </source>
</evidence>
<dbReference type="PANTHER" id="PTHR45768">
    <property type="entry name" value="E3 UBIQUITIN-PROTEIN LIGASE RNF13-LIKE"/>
    <property type="match status" value="1"/>
</dbReference>
<evidence type="ECO:0000256" key="10">
    <source>
        <dbReference type="ARBA" id="ARBA00023136"/>
    </source>
</evidence>
<accession>A0AAV1DT36</accession>
<evidence type="ECO:0000256" key="7">
    <source>
        <dbReference type="ARBA" id="ARBA00022786"/>
    </source>
</evidence>
<feature type="transmembrane region" description="Helical" evidence="14">
    <location>
        <begin position="7"/>
        <end position="29"/>
    </location>
</feature>
<comment type="pathway">
    <text evidence="2">Protein modification; protein ubiquitination.</text>
</comment>
<evidence type="ECO:0000259" key="15">
    <source>
        <dbReference type="PROSITE" id="PS50089"/>
    </source>
</evidence>
<name>A0AAV1DT36_OLDCO</name>
<evidence type="ECO:0000256" key="8">
    <source>
        <dbReference type="ARBA" id="ARBA00022833"/>
    </source>
</evidence>
<dbReference type="GO" id="GO:0016740">
    <property type="term" value="F:transferase activity"/>
    <property type="evidence" value="ECO:0007669"/>
    <property type="project" value="UniProtKB-KW"/>
</dbReference>
<feature type="region of interest" description="Disordered" evidence="13">
    <location>
        <begin position="154"/>
        <end position="194"/>
    </location>
</feature>
<reference evidence="16" key="1">
    <citation type="submission" date="2023-03" db="EMBL/GenBank/DDBJ databases">
        <authorList>
            <person name="Julca I."/>
        </authorList>
    </citation>
    <scope>NUCLEOTIDE SEQUENCE</scope>
</reference>
<keyword evidence="3" id="KW-0808">Transferase</keyword>
<keyword evidence="8" id="KW-0862">Zinc</keyword>
<feature type="domain" description="RING-type" evidence="15">
    <location>
        <begin position="86"/>
        <end position="128"/>
    </location>
</feature>
<dbReference type="GO" id="GO:0016020">
    <property type="term" value="C:membrane"/>
    <property type="evidence" value="ECO:0007669"/>
    <property type="project" value="UniProtKB-SubCell"/>
</dbReference>